<proteinExistence type="predicted"/>
<evidence type="ECO:0000313" key="3">
    <source>
        <dbReference type="Proteomes" id="UP001190700"/>
    </source>
</evidence>
<dbReference type="EMBL" id="LGRX02025256">
    <property type="protein sequence ID" value="KAK3252709.1"/>
    <property type="molecule type" value="Genomic_DNA"/>
</dbReference>
<organism evidence="2 3">
    <name type="scientific">Cymbomonas tetramitiformis</name>
    <dbReference type="NCBI Taxonomy" id="36881"/>
    <lineage>
        <taxon>Eukaryota</taxon>
        <taxon>Viridiplantae</taxon>
        <taxon>Chlorophyta</taxon>
        <taxon>Pyramimonadophyceae</taxon>
        <taxon>Pyramimonadales</taxon>
        <taxon>Pyramimonadaceae</taxon>
        <taxon>Cymbomonas</taxon>
    </lineage>
</organism>
<protein>
    <submittedName>
        <fullName evidence="2">Uncharacterized protein</fullName>
    </submittedName>
</protein>
<gene>
    <name evidence="2" type="ORF">CYMTET_38007</name>
</gene>
<reference evidence="2 3" key="1">
    <citation type="journal article" date="2015" name="Genome Biol. Evol.">
        <title>Comparative Genomics of a Bacterivorous Green Alga Reveals Evolutionary Causalities and Consequences of Phago-Mixotrophic Mode of Nutrition.</title>
        <authorList>
            <person name="Burns J.A."/>
            <person name="Paasch A."/>
            <person name="Narechania A."/>
            <person name="Kim E."/>
        </authorList>
    </citation>
    <scope>NUCLEOTIDE SEQUENCE [LARGE SCALE GENOMIC DNA]</scope>
    <source>
        <strain evidence="2 3">PLY_AMNH</strain>
    </source>
</reference>
<accession>A0AAE0CEC0</accession>
<feature type="signal peptide" evidence="1">
    <location>
        <begin position="1"/>
        <end position="20"/>
    </location>
</feature>
<evidence type="ECO:0000313" key="2">
    <source>
        <dbReference type="EMBL" id="KAK3252709.1"/>
    </source>
</evidence>
<dbReference type="AlphaFoldDB" id="A0AAE0CEC0"/>
<feature type="chain" id="PRO_5042039780" evidence="1">
    <location>
        <begin position="21"/>
        <end position="226"/>
    </location>
</feature>
<comment type="caution">
    <text evidence="2">The sequence shown here is derived from an EMBL/GenBank/DDBJ whole genome shotgun (WGS) entry which is preliminary data.</text>
</comment>
<keyword evidence="3" id="KW-1185">Reference proteome</keyword>
<evidence type="ECO:0000256" key="1">
    <source>
        <dbReference type="SAM" id="SignalP"/>
    </source>
</evidence>
<dbReference type="Proteomes" id="UP001190700">
    <property type="component" value="Unassembled WGS sequence"/>
</dbReference>
<sequence>MCTIATIFSIVGLIGVATDADTLISVNWANSEVTNVRTNGFPTDESIHFYCGLNNLVIEVEDNGVQDTTSKSWSAADCEEGKSCEAFDDCKETATATVLTAVMNVVTKIPSLVTLIKRMPRTGDNNCGKFMSIFTGFLGIISLSVALGDFHVYCYKSLLDEDSFDIIHTNDDGVSVNLTGDPEYQLGPGFICMCLALVFDVPALIVNILVPCPPPAVNPDEAFEGL</sequence>
<keyword evidence="1" id="KW-0732">Signal</keyword>
<name>A0AAE0CEC0_9CHLO</name>